<feature type="compositionally biased region" description="Acidic residues" evidence="4">
    <location>
        <begin position="542"/>
        <end position="572"/>
    </location>
</feature>
<keyword evidence="6" id="KW-1185">Reference proteome</keyword>
<feature type="region of interest" description="Disordered" evidence="4">
    <location>
        <begin position="537"/>
        <end position="604"/>
    </location>
</feature>
<protein>
    <submittedName>
        <fullName evidence="5">BQ5605_C009g05671 protein</fullName>
    </submittedName>
</protein>
<dbReference type="Pfam" id="PF00400">
    <property type="entry name" value="WD40"/>
    <property type="match status" value="3"/>
</dbReference>
<reference evidence="5 6" key="1">
    <citation type="submission" date="2016-11" db="EMBL/GenBank/DDBJ databases">
        <authorList>
            <person name="Jaros S."/>
            <person name="Januszkiewicz K."/>
            <person name="Wedrychowicz H."/>
        </authorList>
    </citation>
    <scope>NUCLEOTIDE SEQUENCE [LARGE SCALE GENOMIC DNA]</scope>
</reference>
<dbReference type="GO" id="GO:0005737">
    <property type="term" value="C:cytoplasm"/>
    <property type="evidence" value="ECO:0007669"/>
    <property type="project" value="TreeGrafter"/>
</dbReference>
<dbReference type="InterPro" id="IPR036322">
    <property type="entry name" value="WD40_repeat_dom_sf"/>
</dbReference>
<dbReference type="GO" id="GO:0045717">
    <property type="term" value="P:negative regulation of fatty acid biosynthetic process"/>
    <property type="evidence" value="ECO:0007669"/>
    <property type="project" value="TreeGrafter"/>
</dbReference>
<dbReference type="InterPro" id="IPR015943">
    <property type="entry name" value="WD40/YVTN_repeat-like_dom_sf"/>
</dbReference>
<evidence type="ECO:0000256" key="2">
    <source>
        <dbReference type="ARBA" id="ARBA00022737"/>
    </source>
</evidence>
<dbReference type="Proteomes" id="UP000249464">
    <property type="component" value="Unassembled WGS sequence"/>
</dbReference>
<dbReference type="PROSITE" id="PS50082">
    <property type="entry name" value="WD_REPEATS_2"/>
    <property type="match status" value="2"/>
</dbReference>
<proteinExistence type="predicted"/>
<name>A0A2X0MHZ2_9BASI</name>
<dbReference type="GO" id="GO:0080008">
    <property type="term" value="C:Cul4-RING E3 ubiquitin ligase complex"/>
    <property type="evidence" value="ECO:0007669"/>
    <property type="project" value="TreeGrafter"/>
</dbReference>
<feature type="repeat" description="WD" evidence="3">
    <location>
        <begin position="53"/>
        <end position="85"/>
    </location>
</feature>
<evidence type="ECO:0000256" key="1">
    <source>
        <dbReference type="ARBA" id="ARBA00022574"/>
    </source>
</evidence>
<dbReference type="AlphaFoldDB" id="A0A2X0MHZ2"/>
<dbReference type="PANTHER" id="PTHR15574">
    <property type="entry name" value="WD REPEAT DOMAIN-CONTAINING FAMILY"/>
    <property type="match status" value="1"/>
</dbReference>
<dbReference type="STRING" id="796604.A0A2X0MHZ2"/>
<dbReference type="EMBL" id="FQNC01000049">
    <property type="protein sequence ID" value="SGY84030.1"/>
    <property type="molecule type" value="Genomic_DNA"/>
</dbReference>
<keyword evidence="1 3" id="KW-0853">WD repeat</keyword>
<keyword evidence="2" id="KW-0677">Repeat</keyword>
<organism evidence="5 6">
    <name type="scientific">Microbotryum silenes-dioicae</name>
    <dbReference type="NCBI Taxonomy" id="796604"/>
    <lineage>
        <taxon>Eukaryota</taxon>
        <taxon>Fungi</taxon>
        <taxon>Dikarya</taxon>
        <taxon>Basidiomycota</taxon>
        <taxon>Pucciniomycotina</taxon>
        <taxon>Microbotryomycetes</taxon>
        <taxon>Microbotryales</taxon>
        <taxon>Microbotryaceae</taxon>
        <taxon>Microbotryum</taxon>
    </lineage>
</organism>
<sequence length="604" mass="66834">MSITLSSPTAAPRSTTKRSSTLADLALQDPTSSRIRLLPPHALSAKYTHSTPLSAHHSCVNALAVSNLGGQWLASGGDDKRVLLWRATADLTQEQPRASYIGSGSNIFSIAFSCDDRKLFCAGNDHNVRMYDLEAHPPSRSNETERGHRASRMWEAHDDAVHRVRCHPMNPDLFMSASDDGILNSYDLRVPGGRVNVGVVNVLGDPTAELCDVAYHPQQPDTLFATANSRGALLLHDTRMTTSPTYLLTKTFAVQEFHSNLIRYSSGSNTTASVETASPSISSISFSPNGSLLSATLTGYLPTFYEISSPLPLFTVSSPPPPATEVTSSSRTLEDTIPMYRNGVTVKHGGFGGDESGGGALRYAEGSDDFRVYVWDLPKSYEDLKAQRKKWQEGEQMPEGVDDAQARVAFRGSNPDSSRTIVPSISIPSSILDPHRSIVNSCLFHPTLPLLFTSGVEKTIWAHSPYPFSESIYPVPRTRRKPNPVVSWLAMMSPVFERVVENESQEEKERRLRAEDREVLEYFDAIAIGDREIWRSAKLGSNEEEEEEEEDDDDEEEDEEEEEEDSEEEFADELAHSEEDADEDLEEQLVVQDSDSGVDPDEYP</sequence>
<evidence type="ECO:0000313" key="5">
    <source>
        <dbReference type="EMBL" id="SGY84030.1"/>
    </source>
</evidence>
<evidence type="ECO:0000256" key="3">
    <source>
        <dbReference type="PROSITE-ProRule" id="PRU00221"/>
    </source>
</evidence>
<evidence type="ECO:0000256" key="4">
    <source>
        <dbReference type="SAM" id="MobiDB-lite"/>
    </source>
</evidence>
<dbReference type="InterPro" id="IPR001680">
    <property type="entry name" value="WD40_rpt"/>
</dbReference>
<dbReference type="SMART" id="SM00320">
    <property type="entry name" value="WD40"/>
    <property type="match status" value="5"/>
</dbReference>
<gene>
    <name evidence="5" type="primary">BQ5605_C009g05671</name>
    <name evidence="5" type="ORF">BQ5605_C009G05671</name>
</gene>
<dbReference type="PANTHER" id="PTHR15574:SF40">
    <property type="entry name" value="WD AND TETRATRICOPEPTIDE REPEATS PROTEIN 1"/>
    <property type="match status" value="1"/>
</dbReference>
<dbReference type="Gene3D" id="2.130.10.10">
    <property type="entry name" value="YVTN repeat-like/Quinoprotein amine dehydrogenase"/>
    <property type="match status" value="2"/>
</dbReference>
<dbReference type="SUPFAM" id="SSF50978">
    <property type="entry name" value="WD40 repeat-like"/>
    <property type="match status" value="1"/>
</dbReference>
<evidence type="ECO:0000313" key="6">
    <source>
        <dbReference type="Proteomes" id="UP000249464"/>
    </source>
</evidence>
<feature type="repeat" description="WD" evidence="3">
    <location>
        <begin position="100"/>
        <end position="141"/>
    </location>
</feature>
<accession>A0A2X0MHZ2</accession>
<feature type="region of interest" description="Disordered" evidence="4">
    <location>
        <begin position="1"/>
        <end position="20"/>
    </location>
</feature>
<dbReference type="InterPro" id="IPR045151">
    <property type="entry name" value="DCAF8"/>
</dbReference>